<dbReference type="AlphaFoldDB" id="A0AA42UJI0"/>
<reference evidence="1" key="1">
    <citation type="submission" date="2022-09" db="EMBL/GenBank/DDBJ databases">
        <title>Intensive care unit water sources are persistently colonized with multi-drug resistant bacteria and are the site of extensive horizontal gene transfer of antibiotic resistance genes.</title>
        <authorList>
            <person name="Diorio-Toth L."/>
        </authorList>
    </citation>
    <scope>NUCLEOTIDE SEQUENCE</scope>
    <source>
        <strain evidence="1">GD03710</strain>
    </source>
</reference>
<proteinExistence type="predicted"/>
<protein>
    <recommendedName>
        <fullName evidence="3">FRG domain-containing protein</fullName>
    </recommendedName>
</protein>
<name>A0AA42UJI0_AERCA</name>
<accession>A0AA42UJI0</accession>
<evidence type="ECO:0000313" key="2">
    <source>
        <dbReference type="Proteomes" id="UP001161704"/>
    </source>
</evidence>
<dbReference type="Proteomes" id="UP001161704">
    <property type="component" value="Unassembled WGS sequence"/>
</dbReference>
<sequence length="135" mass="15352">LLDFTQNPLKALYFAVEDSTSESDGVVWGLDDFYDSEPPILKDLDKVEFYTPSHINNRIIAQESVFAVFPLGRHDLEIIPLEKRHVDHRFFLKITIPSSYKPSIKEELGILGVNKMSIYPGIDGVVEKIKEECGL</sequence>
<dbReference type="RefSeq" id="WP_279983221.1">
    <property type="nucleotide sequence ID" value="NZ_JAOCIZ010000289.1"/>
</dbReference>
<dbReference type="EMBL" id="JAOCIZ010000289">
    <property type="protein sequence ID" value="MDH1508122.1"/>
    <property type="molecule type" value="Genomic_DNA"/>
</dbReference>
<evidence type="ECO:0008006" key="3">
    <source>
        <dbReference type="Google" id="ProtNLM"/>
    </source>
</evidence>
<feature type="non-terminal residue" evidence="1">
    <location>
        <position position="1"/>
    </location>
</feature>
<evidence type="ECO:0000313" key="1">
    <source>
        <dbReference type="EMBL" id="MDH1508122.1"/>
    </source>
</evidence>
<comment type="caution">
    <text evidence="1">The sequence shown here is derived from an EMBL/GenBank/DDBJ whole genome shotgun (WGS) entry which is preliminary data.</text>
</comment>
<organism evidence="1 2">
    <name type="scientific">Aeromonas caviae</name>
    <name type="common">Aeromonas punctata</name>
    <dbReference type="NCBI Taxonomy" id="648"/>
    <lineage>
        <taxon>Bacteria</taxon>
        <taxon>Pseudomonadati</taxon>
        <taxon>Pseudomonadota</taxon>
        <taxon>Gammaproteobacteria</taxon>
        <taxon>Aeromonadales</taxon>
        <taxon>Aeromonadaceae</taxon>
        <taxon>Aeromonas</taxon>
    </lineage>
</organism>
<gene>
    <name evidence="1" type="ORF">N5I20_24140</name>
</gene>